<dbReference type="GO" id="GO:0010333">
    <property type="term" value="F:terpene synthase activity"/>
    <property type="evidence" value="ECO:0007669"/>
    <property type="project" value="InterPro"/>
</dbReference>
<proteinExistence type="inferred from homology"/>
<dbReference type="Pfam" id="PF19086">
    <property type="entry name" value="Terpene_syn_C_2"/>
    <property type="match status" value="1"/>
</dbReference>
<dbReference type="InterPro" id="IPR000092">
    <property type="entry name" value="Polyprenyl_synt"/>
</dbReference>
<dbReference type="Pfam" id="PF00348">
    <property type="entry name" value="polyprenyl_synt"/>
    <property type="match status" value="1"/>
</dbReference>
<dbReference type="Gene3D" id="1.10.600.10">
    <property type="entry name" value="Farnesyl Diphosphate Synthase"/>
    <property type="match status" value="2"/>
</dbReference>
<evidence type="ECO:0000313" key="5">
    <source>
        <dbReference type="Proteomes" id="UP000663844"/>
    </source>
</evidence>
<dbReference type="InterPro" id="IPR008949">
    <property type="entry name" value="Isoprenoid_synthase_dom_sf"/>
</dbReference>
<evidence type="ECO:0000313" key="4">
    <source>
        <dbReference type="EMBL" id="CAF4143283.1"/>
    </source>
</evidence>
<dbReference type="GO" id="GO:0008299">
    <property type="term" value="P:isoprenoid biosynthetic process"/>
    <property type="evidence" value="ECO:0007669"/>
    <property type="project" value="InterPro"/>
</dbReference>
<accession>A0A819XKT2</accession>
<dbReference type="EC" id="4.2.3.-" evidence="3"/>
<evidence type="ECO:0000256" key="3">
    <source>
        <dbReference type="RuleBase" id="RU366034"/>
    </source>
</evidence>
<organism evidence="4 5">
    <name type="scientific">Adineta steineri</name>
    <dbReference type="NCBI Taxonomy" id="433720"/>
    <lineage>
        <taxon>Eukaryota</taxon>
        <taxon>Metazoa</taxon>
        <taxon>Spiralia</taxon>
        <taxon>Gnathifera</taxon>
        <taxon>Rotifera</taxon>
        <taxon>Eurotatoria</taxon>
        <taxon>Bdelloidea</taxon>
        <taxon>Adinetida</taxon>
        <taxon>Adinetidae</taxon>
        <taxon>Adineta</taxon>
    </lineage>
</organism>
<name>A0A819XKT2_9BILA</name>
<evidence type="ECO:0000256" key="1">
    <source>
        <dbReference type="ARBA" id="ARBA00006333"/>
    </source>
</evidence>
<reference evidence="4" key="1">
    <citation type="submission" date="2021-02" db="EMBL/GenBank/DDBJ databases">
        <authorList>
            <person name="Nowell W R."/>
        </authorList>
    </citation>
    <scope>NUCLEOTIDE SEQUENCE</scope>
</reference>
<comment type="cofactor">
    <cofactor evidence="3">
        <name>Mg(2+)</name>
        <dbReference type="ChEBI" id="CHEBI:18420"/>
    </cofactor>
</comment>
<dbReference type="EMBL" id="CAJOAZ010006730">
    <property type="protein sequence ID" value="CAF4143283.1"/>
    <property type="molecule type" value="Genomic_DNA"/>
</dbReference>
<keyword evidence="3" id="KW-0460">Magnesium</keyword>
<keyword evidence="3" id="KW-0456">Lyase</keyword>
<keyword evidence="3" id="KW-0479">Metal-binding</keyword>
<comment type="similarity">
    <text evidence="1 3">Belongs to the terpene synthase family.</text>
</comment>
<comment type="similarity">
    <text evidence="2">Belongs to the FPP/GGPP synthase family.</text>
</comment>
<dbReference type="SUPFAM" id="SSF48576">
    <property type="entry name" value="Terpenoid synthases"/>
    <property type="match status" value="2"/>
</dbReference>
<evidence type="ECO:0000256" key="2">
    <source>
        <dbReference type="RuleBase" id="RU004466"/>
    </source>
</evidence>
<dbReference type="PANTHER" id="PTHR35201:SF4">
    <property type="entry name" value="BETA-PINACENE SYNTHASE-RELATED"/>
    <property type="match status" value="1"/>
</dbReference>
<dbReference type="AlphaFoldDB" id="A0A819XKT2"/>
<dbReference type="GO" id="GO:0004659">
    <property type="term" value="F:prenyltransferase activity"/>
    <property type="evidence" value="ECO:0007669"/>
    <property type="project" value="InterPro"/>
</dbReference>
<dbReference type="GO" id="GO:0046872">
    <property type="term" value="F:metal ion binding"/>
    <property type="evidence" value="ECO:0007669"/>
    <property type="project" value="UniProtKB-KW"/>
</dbReference>
<sequence>MLGFLRMRILVNASPTFQQRFKTTFRDATEASLRQETYKNDHQIIPDLKTYKELRDDSLYELIGCTLIQYSLGFDLPDECLANETLKCIKECMMDSGSWANDIYSFNNESSKGQYNLISVLMNANPSPSIQQAMDQASQMVIDVYAHFERLRRQLLSWEADIDAQIEKFVDGMGKLLRGNLRWSFETPRYFGSEREEVKRTKCIKLLPPKTTVQKNIIHSEKDAKISSISHKDKHNVYQLNGSQNKMHYKMDNNSYGNLDDISEPFNYLKSLPGKNVRYKLIDAFNYWFQVSEEKFEVIDEIIGMLHNASLLMDDIEDGSELR</sequence>
<comment type="caution">
    <text evidence="4">The sequence shown here is derived from an EMBL/GenBank/DDBJ whole genome shotgun (WGS) entry which is preliminary data.</text>
</comment>
<protein>
    <recommendedName>
        <fullName evidence="3">Terpene synthase</fullName>
        <ecNumber evidence="3">4.2.3.-</ecNumber>
    </recommendedName>
</protein>
<dbReference type="PANTHER" id="PTHR35201">
    <property type="entry name" value="TERPENE SYNTHASE"/>
    <property type="match status" value="1"/>
</dbReference>
<keyword evidence="2" id="KW-0808">Transferase</keyword>
<dbReference type="InterPro" id="IPR034686">
    <property type="entry name" value="Terpene_cyclase-like_2"/>
</dbReference>
<gene>
    <name evidence="4" type="ORF">OXD698_LOCUS37661</name>
</gene>
<dbReference type="Proteomes" id="UP000663844">
    <property type="component" value="Unassembled WGS sequence"/>
</dbReference>